<feature type="domain" description="Rhodanese" evidence="1">
    <location>
        <begin position="44"/>
        <end position="108"/>
    </location>
</feature>
<name>A0A6C0KWB6_9ZZZZ</name>
<accession>A0A6C0KWB6</accession>
<dbReference type="EMBL" id="MN740990">
    <property type="protein sequence ID" value="QHU21551.1"/>
    <property type="molecule type" value="Genomic_DNA"/>
</dbReference>
<dbReference type="Pfam" id="PF00581">
    <property type="entry name" value="Rhodanese"/>
    <property type="match status" value="1"/>
</dbReference>
<organism evidence="2">
    <name type="scientific">viral metagenome</name>
    <dbReference type="NCBI Taxonomy" id="1070528"/>
    <lineage>
        <taxon>unclassified sequences</taxon>
        <taxon>metagenomes</taxon>
        <taxon>organismal metagenomes</taxon>
    </lineage>
</organism>
<sequence>MGNSISTQKINFEDMQTIYKNPESYILINTLPEGEQNCLIRNTITPQQEEALMNKLLRNGNKSIRIIVYGRNCNDETANKKYEQLLKLGFINTYIYIGGIFEWLLLQDIYGTDEFPTTSKQLDILKYKPCKRLNIALLENG</sequence>
<reference evidence="2" key="1">
    <citation type="journal article" date="2020" name="Nature">
        <title>Giant virus diversity and host interactions through global metagenomics.</title>
        <authorList>
            <person name="Schulz F."/>
            <person name="Roux S."/>
            <person name="Paez-Espino D."/>
            <person name="Jungbluth S."/>
            <person name="Walsh D.A."/>
            <person name="Denef V.J."/>
            <person name="McMahon K.D."/>
            <person name="Konstantinidis K.T."/>
            <person name="Eloe-Fadrosh E.A."/>
            <person name="Kyrpides N.C."/>
            <person name="Woyke T."/>
        </authorList>
    </citation>
    <scope>NUCLEOTIDE SEQUENCE</scope>
    <source>
        <strain evidence="2">GVMAG-S-3300013094-109</strain>
    </source>
</reference>
<evidence type="ECO:0000313" key="2">
    <source>
        <dbReference type="EMBL" id="QHU21551.1"/>
    </source>
</evidence>
<proteinExistence type="predicted"/>
<evidence type="ECO:0000259" key="1">
    <source>
        <dbReference type="PROSITE" id="PS50206"/>
    </source>
</evidence>
<dbReference type="InterPro" id="IPR036873">
    <property type="entry name" value="Rhodanese-like_dom_sf"/>
</dbReference>
<dbReference type="SUPFAM" id="SSF52821">
    <property type="entry name" value="Rhodanese/Cell cycle control phosphatase"/>
    <property type="match status" value="1"/>
</dbReference>
<protein>
    <recommendedName>
        <fullName evidence="1">Rhodanese domain-containing protein</fullName>
    </recommendedName>
</protein>
<dbReference type="InterPro" id="IPR001763">
    <property type="entry name" value="Rhodanese-like_dom"/>
</dbReference>
<dbReference type="PROSITE" id="PS50206">
    <property type="entry name" value="RHODANESE_3"/>
    <property type="match status" value="1"/>
</dbReference>
<dbReference type="AlphaFoldDB" id="A0A6C0KWB6"/>